<gene>
    <name evidence="1" type="ORF">UFOVP623_27</name>
</gene>
<organism evidence="1">
    <name type="scientific">uncultured Caudovirales phage</name>
    <dbReference type="NCBI Taxonomy" id="2100421"/>
    <lineage>
        <taxon>Viruses</taxon>
        <taxon>Duplodnaviria</taxon>
        <taxon>Heunggongvirae</taxon>
        <taxon>Uroviricota</taxon>
        <taxon>Caudoviricetes</taxon>
        <taxon>Peduoviridae</taxon>
        <taxon>Maltschvirus</taxon>
        <taxon>Maltschvirus maltsch</taxon>
    </lineage>
</organism>
<dbReference type="EMBL" id="LR796593">
    <property type="protein sequence ID" value="CAB4153411.1"/>
    <property type="molecule type" value="Genomic_DNA"/>
</dbReference>
<reference evidence="1" key="1">
    <citation type="submission" date="2020-04" db="EMBL/GenBank/DDBJ databases">
        <authorList>
            <person name="Chiriac C."/>
            <person name="Salcher M."/>
            <person name="Ghai R."/>
            <person name="Kavagutti S V."/>
        </authorList>
    </citation>
    <scope>NUCLEOTIDE SEQUENCE</scope>
</reference>
<accession>A0A6J5N5S7</accession>
<name>A0A6J5N5S7_9CAUD</name>
<sequence length="834" mass="90492">MPVFTAAAAFIAGAIGVTSVVGIAAINFGVRVLATYVVSSLVSNRSNNTPAGGSSPQQTTFGGRVQLPPGTENKLPIVYGSAFVSPSIIDALISSDQKTMWYVMALTESTDTGTTTINRQWWGDKELYFDATDGTKVVRWVDSSDTENTNINGNMFIYYYRNGSNNPINSSSTAISVLQDSQIDAPFRWTSNHLMSNTNFAIVKIIYNQDAGTTGLEQFKVQMTNSLTKPGDVLYDYMSNSRYGCAIPINSINTDSLDILNTYSDTLISYITTSGGTATQPRYRINGPIATTNTCLTNLQQIIDACDSWLKWDEVNGQWSVTINRSYTDYTTYNDLFVISSDNLIGGIDVNPVDLNQTYNSVEAQFPNYKIKDQTDYCYIYVNDEDKSPNEPDNQIVLQLPQVNNIVQAKYLSTRRLIQSREDLILNFTMDYSGIQIEAGDVVRVRHPVYGWGPTPGNPTNPDKLFRVDQVIESKSEDGSLGARLSLIEYNDQVYQNISIQDFTPASNTGIPTPNWIGTPTPPSVVSNTPSSADIASFDVSGVVPTTGTVLYMDFYYGTTSGTSLHKLYKTIAPNTGRAFVNGATVTITVNDLPKGTYYWSVKARGAGTSASGTGNSASSDSSSSSAWAGAKVLAPAIIGGALVGGIALSMMQPGASGFVKFITYDPRSGGPYTVATRPSLNLPTIYPGATPANIYPWAQSLWASGGQAWTVQEGVDNWYVLISVDLSADNLDTSELGVLNLDAQFLTDIVGSQFEIARYARFSTTPTGDYVIQQRSMGVYTIPYNGDYPMQIAINGASYGSYAIKEWGYMIRNITPGCSLLCSAASITVKQNK</sequence>
<evidence type="ECO:0000313" key="1">
    <source>
        <dbReference type="EMBL" id="CAB4153411.1"/>
    </source>
</evidence>
<protein>
    <recommendedName>
        <fullName evidence="2">Tip attachment protein J</fullName>
    </recommendedName>
</protein>
<evidence type="ECO:0008006" key="2">
    <source>
        <dbReference type="Google" id="ProtNLM"/>
    </source>
</evidence>
<proteinExistence type="predicted"/>